<dbReference type="InterPro" id="IPR007867">
    <property type="entry name" value="GMC_OxRtase_C"/>
</dbReference>
<dbReference type="InterPro" id="IPR036188">
    <property type="entry name" value="FAD/NAD-bd_sf"/>
</dbReference>
<name>A0A2N7TVH2_9GAMM</name>
<dbReference type="GO" id="GO:0016614">
    <property type="term" value="F:oxidoreductase activity, acting on CH-OH group of donors"/>
    <property type="evidence" value="ECO:0007669"/>
    <property type="project" value="InterPro"/>
</dbReference>
<comment type="similarity">
    <text evidence="2 6">Belongs to the GMC oxidoreductase family.</text>
</comment>
<dbReference type="GO" id="GO:0050660">
    <property type="term" value="F:flavin adenine dinucleotide binding"/>
    <property type="evidence" value="ECO:0007669"/>
    <property type="project" value="InterPro"/>
</dbReference>
<dbReference type="Gene3D" id="3.30.410.40">
    <property type="match status" value="1"/>
</dbReference>
<sequence>MTDRFDYIVIGAGSAGSVVAGRLSEAGQGTVCVLEAGPPDRSPYIHVPAAVVHLLDNPRLNWMYQTAPSWGTAGRSLVQSRGKTLGGSGAINGHVYTRGHRTDFDTWAALGNRGWSYAEVLPYFKRCERRIGNGDDRYRGRSGPFSITDIDQADPLCDAFMDGAESLGIPRNPDYNGASQEGVAYVQRSIHRGRRVSPARAFLYPAMKRGNTEVRTRARVLQIVFAGKRAIGVRYRRGGRDEVVLANREVILCGGAIASPHLLQLSGLGAPARLQALGIPLVHALPGVGENLRDHYAARLVMRIRGIETINERVRGLGLVKEVARYAFTRRGVLALTPTLVYCFGKSDEALEVGDIQVSFTPASYPAGIWSGLDRFPGATIACWQQRPASRGHVRALSADPLAAPELQPNYLAEEEDRQAILAAMRLGRRLAASLPFAHHVEREIWPGDPVQSDAELLDHARRTGNTTYHPIGTCRMGPAERADSVVDDHLRVHGMQGLRVADASIMPTMPAANTNAATLMIGEKAADLILGRRPLPPELADAPQHPP</sequence>
<dbReference type="EMBL" id="PNRE01000003">
    <property type="protein sequence ID" value="PMR72179.1"/>
    <property type="molecule type" value="Genomic_DNA"/>
</dbReference>
<evidence type="ECO:0000256" key="4">
    <source>
        <dbReference type="ARBA" id="ARBA00022827"/>
    </source>
</evidence>
<dbReference type="Proteomes" id="UP000235346">
    <property type="component" value="Unassembled WGS sequence"/>
</dbReference>
<protein>
    <submittedName>
        <fullName evidence="9">Choline dehydrogenase</fullName>
    </submittedName>
</protein>
<dbReference type="AlphaFoldDB" id="A0A2N7TVH2"/>
<reference evidence="9 10" key="1">
    <citation type="submission" date="2018-01" db="EMBL/GenBank/DDBJ databases">
        <title>Halomonas endophytica sp. nov., isolated from storage liquid in the stems of Populus euphratica.</title>
        <authorList>
            <person name="Chen C."/>
        </authorList>
    </citation>
    <scope>NUCLEOTIDE SEQUENCE [LARGE SCALE GENOMIC DNA]</scope>
    <source>
        <strain evidence="9 10">DSM 26881</strain>
    </source>
</reference>
<dbReference type="InterPro" id="IPR012132">
    <property type="entry name" value="GMC_OxRdtase"/>
</dbReference>
<dbReference type="PIRSF" id="PIRSF000137">
    <property type="entry name" value="Alcohol_oxidase"/>
    <property type="match status" value="1"/>
</dbReference>
<dbReference type="Gene3D" id="3.50.50.60">
    <property type="entry name" value="FAD/NAD(P)-binding domain"/>
    <property type="match status" value="1"/>
</dbReference>
<feature type="domain" description="Glucose-methanol-choline oxidoreductase N-terminal" evidence="7">
    <location>
        <begin position="82"/>
        <end position="105"/>
    </location>
</feature>
<evidence type="ECO:0000313" key="9">
    <source>
        <dbReference type="EMBL" id="PMR72179.1"/>
    </source>
</evidence>
<evidence type="ECO:0000256" key="1">
    <source>
        <dbReference type="ARBA" id="ARBA00001974"/>
    </source>
</evidence>
<dbReference type="PANTHER" id="PTHR11552:SF147">
    <property type="entry name" value="CHOLINE DEHYDROGENASE, MITOCHONDRIAL"/>
    <property type="match status" value="1"/>
</dbReference>
<proteinExistence type="inferred from homology"/>
<gene>
    <name evidence="9" type="ORF">C1H66_00605</name>
</gene>
<keyword evidence="3 6" id="KW-0285">Flavoprotein</keyword>
<comment type="caution">
    <text evidence="9">The sequence shown here is derived from an EMBL/GenBank/DDBJ whole genome shotgun (WGS) entry which is preliminary data.</text>
</comment>
<evidence type="ECO:0000259" key="7">
    <source>
        <dbReference type="PROSITE" id="PS00623"/>
    </source>
</evidence>
<evidence type="ECO:0000259" key="8">
    <source>
        <dbReference type="PROSITE" id="PS00624"/>
    </source>
</evidence>
<dbReference type="SUPFAM" id="SSF51905">
    <property type="entry name" value="FAD/NAD(P)-binding domain"/>
    <property type="match status" value="1"/>
</dbReference>
<evidence type="ECO:0000256" key="6">
    <source>
        <dbReference type="RuleBase" id="RU003968"/>
    </source>
</evidence>
<evidence type="ECO:0000256" key="2">
    <source>
        <dbReference type="ARBA" id="ARBA00010790"/>
    </source>
</evidence>
<dbReference type="Pfam" id="PF00732">
    <property type="entry name" value="GMC_oxred_N"/>
    <property type="match status" value="1"/>
</dbReference>
<evidence type="ECO:0000313" key="10">
    <source>
        <dbReference type="Proteomes" id="UP000235346"/>
    </source>
</evidence>
<feature type="domain" description="Glucose-methanol-choline oxidoreductase N-terminal" evidence="8">
    <location>
        <begin position="255"/>
        <end position="269"/>
    </location>
</feature>
<dbReference type="PANTHER" id="PTHR11552">
    <property type="entry name" value="GLUCOSE-METHANOL-CHOLINE GMC OXIDOREDUCTASE"/>
    <property type="match status" value="1"/>
</dbReference>
<evidence type="ECO:0000256" key="3">
    <source>
        <dbReference type="ARBA" id="ARBA00022630"/>
    </source>
</evidence>
<organism evidence="9 10">
    <name type="scientific">Halomonas heilongjiangensis</name>
    <dbReference type="NCBI Taxonomy" id="1387883"/>
    <lineage>
        <taxon>Bacteria</taxon>
        <taxon>Pseudomonadati</taxon>
        <taxon>Pseudomonadota</taxon>
        <taxon>Gammaproteobacteria</taxon>
        <taxon>Oceanospirillales</taxon>
        <taxon>Halomonadaceae</taxon>
        <taxon>Halomonas</taxon>
    </lineage>
</organism>
<dbReference type="OrthoDB" id="9785276at2"/>
<comment type="cofactor">
    <cofactor evidence="1 5">
        <name>FAD</name>
        <dbReference type="ChEBI" id="CHEBI:57692"/>
    </cofactor>
</comment>
<feature type="binding site" evidence="5">
    <location>
        <position position="220"/>
    </location>
    <ligand>
        <name>FAD</name>
        <dbReference type="ChEBI" id="CHEBI:57692"/>
    </ligand>
</feature>
<keyword evidence="4 5" id="KW-0274">FAD</keyword>
<dbReference type="PROSITE" id="PS00624">
    <property type="entry name" value="GMC_OXRED_2"/>
    <property type="match status" value="1"/>
</dbReference>
<accession>A0A2N7TVH2</accession>
<dbReference type="InterPro" id="IPR000172">
    <property type="entry name" value="GMC_OxRdtase_N"/>
</dbReference>
<dbReference type="Pfam" id="PF05199">
    <property type="entry name" value="GMC_oxred_C"/>
    <property type="match status" value="1"/>
</dbReference>
<dbReference type="RefSeq" id="WP_102625981.1">
    <property type="nucleotide sequence ID" value="NZ_PDOH01000018.1"/>
</dbReference>
<feature type="binding site" evidence="5">
    <location>
        <begin position="92"/>
        <end position="95"/>
    </location>
    <ligand>
        <name>FAD</name>
        <dbReference type="ChEBI" id="CHEBI:57692"/>
    </ligand>
</feature>
<evidence type="ECO:0000256" key="5">
    <source>
        <dbReference type="PIRSR" id="PIRSR000137-2"/>
    </source>
</evidence>
<dbReference type="PROSITE" id="PS00623">
    <property type="entry name" value="GMC_OXRED_1"/>
    <property type="match status" value="1"/>
</dbReference>
<keyword evidence="10" id="KW-1185">Reference proteome</keyword>
<dbReference type="SUPFAM" id="SSF54373">
    <property type="entry name" value="FAD-linked reductases, C-terminal domain"/>
    <property type="match status" value="1"/>
</dbReference>